<feature type="transmembrane region" description="Helical" evidence="6">
    <location>
        <begin position="81"/>
        <end position="99"/>
    </location>
</feature>
<feature type="transmembrane region" description="Helical" evidence="6">
    <location>
        <begin position="272"/>
        <end position="292"/>
    </location>
</feature>
<protein>
    <submittedName>
        <fullName evidence="8">Putative MFS family arabinose efflux permease</fullName>
    </submittedName>
</protein>
<evidence type="ECO:0000256" key="2">
    <source>
        <dbReference type="ARBA" id="ARBA00022475"/>
    </source>
</evidence>
<dbReference type="InterPro" id="IPR020846">
    <property type="entry name" value="MFS_dom"/>
</dbReference>
<evidence type="ECO:0000256" key="5">
    <source>
        <dbReference type="ARBA" id="ARBA00023136"/>
    </source>
</evidence>
<dbReference type="RefSeq" id="WP_184798354.1">
    <property type="nucleotide sequence ID" value="NZ_JACHMY010000001.1"/>
</dbReference>
<sequence length="401" mass="40084">MTTLCVDETRTEGWAAAVTMAVTVFTVVTAEMLPVGLLTPIGASLGVSEGTAGLTLTVTGLVAAASSPVLPLLLGKVDRRAVLVGLMLLLAGASLLAAWSPTYGVLIAARILTGVSMGGVWLLTVGLASRLVPPQSVGPATSLIFSGIGIASVLGIPAAAYVGELVGWRWAFASIGILSLVLAAAIAALLPPLPAAAAVRLADVSAALRIKQVRVGLVLVALLVTAHFSAYTYIRPMLDGLGPSLVGTLLLAYGVAGVTGNFVAGSAKSYRVMLGVIAALIALPVLAMPLLGTTVPGALVLLAIWGFGYGGTTVTTQAWNHAAAPTAPEASSALLVGVFNGAIALGAFSGGRVVDHLGTTAVTWLTGLLALTALAVVVRHRTAASAAESSAPKSSSSFSGE</sequence>
<evidence type="ECO:0000256" key="3">
    <source>
        <dbReference type="ARBA" id="ARBA00022692"/>
    </source>
</evidence>
<dbReference type="InterPro" id="IPR050189">
    <property type="entry name" value="MFS_Efflux_Transporters"/>
</dbReference>
<keyword evidence="2" id="KW-1003">Cell membrane</keyword>
<dbReference type="Pfam" id="PF07690">
    <property type="entry name" value="MFS_1"/>
    <property type="match status" value="1"/>
</dbReference>
<feature type="transmembrane region" description="Helical" evidence="6">
    <location>
        <begin position="105"/>
        <end position="128"/>
    </location>
</feature>
<dbReference type="Proteomes" id="UP000549971">
    <property type="component" value="Unassembled WGS sequence"/>
</dbReference>
<comment type="caution">
    <text evidence="8">The sequence shown here is derived from an EMBL/GenBank/DDBJ whole genome shotgun (WGS) entry which is preliminary data.</text>
</comment>
<comment type="subcellular location">
    <subcellularLocation>
        <location evidence="1">Cell membrane</location>
        <topology evidence="1">Multi-pass membrane protein</topology>
    </subcellularLocation>
</comment>
<dbReference type="GO" id="GO:0022857">
    <property type="term" value="F:transmembrane transporter activity"/>
    <property type="evidence" value="ECO:0007669"/>
    <property type="project" value="InterPro"/>
</dbReference>
<feature type="transmembrane region" description="Helical" evidence="6">
    <location>
        <begin position="215"/>
        <end position="234"/>
    </location>
</feature>
<evidence type="ECO:0000256" key="6">
    <source>
        <dbReference type="SAM" id="Phobius"/>
    </source>
</evidence>
<feature type="transmembrane region" description="Helical" evidence="6">
    <location>
        <begin position="140"/>
        <end position="162"/>
    </location>
</feature>
<feature type="domain" description="Major facilitator superfamily (MFS) profile" evidence="7">
    <location>
        <begin position="15"/>
        <end position="385"/>
    </location>
</feature>
<feature type="transmembrane region" description="Helical" evidence="6">
    <location>
        <begin position="298"/>
        <end position="319"/>
    </location>
</feature>
<feature type="transmembrane region" description="Helical" evidence="6">
    <location>
        <begin position="12"/>
        <end position="33"/>
    </location>
</feature>
<dbReference type="PANTHER" id="PTHR43124">
    <property type="entry name" value="PURINE EFFLUX PUMP PBUE"/>
    <property type="match status" value="1"/>
</dbReference>
<feature type="transmembrane region" description="Helical" evidence="6">
    <location>
        <begin position="168"/>
        <end position="190"/>
    </location>
</feature>
<gene>
    <name evidence="8" type="ORF">HDA39_004678</name>
</gene>
<keyword evidence="3 6" id="KW-0812">Transmembrane</keyword>
<accession>A0A7W9MVL5</accession>
<dbReference type="InterPro" id="IPR036259">
    <property type="entry name" value="MFS_trans_sf"/>
</dbReference>
<dbReference type="InterPro" id="IPR011701">
    <property type="entry name" value="MFS"/>
</dbReference>
<evidence type="ECO:0000256" key="4">
    <source>
        <dbReference type="ARBA" id="ARBA00022989"/>
    </source>
</evidence>
<dbReference type="AlphaFoldDB" id="A0A7W9MVL5"/>
<evidence type="ECO:0000313" key="8">
    <source>
        <dbReference type="EMBL" id="MBB5837944.1"/>
    </source>
</evidence>
<evidence type="ECO:0000259" key="7">
    <source>
        <dbReference type="PROSITE" id="PS50850"/>
    </source>
</evidence>
<feature type="transmembrane region" description="Helical" evidence="6">
    <location>
        <begin position="361"/>
        <end position="378"/>
    </location>
</feature>
<evidence type="ECO:0000313" key="9">
    <source>
        <dbReference type="Proteomes" id="UP000549971"/>
    </source>
</evidence>
<dbReference type="Gene3D" id="1.20.1250.20">
    <property type="entry name" value="MFS general substrate transporter like domains"/>
    <property type="match status" value="1"/>
</dbReference>
<dbReference type="CDD" id="cd17324">
    <property type="entry name" value="MFS_NepI_like"/>
    <property type="match status" value="1"/>
</dbReference>
<keyword evidence="9" id="KW-1185">Reference proteome</keyword>
<feature type="transmembrane region" description="Helical" evidence="6">
    <location>
        <begin position="53"/>
        <end position="74"/>
    </location>
</feature>
<name>A0A7W9MVL5_9ACTN</name>
<proteinExistence type="predicted"/>
<reference evidence="8 9" key="1">
    <citation type="submission" date="2020-08" db="EMBL/GenBank/DDBJ databases">
        <title>Sequencing the genomes of 1000 actinobacteria strains.</title>
        <authorList>
            <person name="Klenk H.-P."/>
        </authorList>
    </citation>
    <scope>NUCLEOTIDE SEQUENCE [LARGE SCALE GENOMIC DNA]</scope>
    <source>
        <strain evidence="8 9">DSM 28967</strain>
    </source>
</reference>
<dbReference type="EMBL" id="JACHMY010000001">
    <property type="protein sequence ID" value="MBB5837944.1"/>
    <property type="molecule type" value="Genomic_DNA"/>
</dbReference>
<dbReference type="PANTHER" id="PTHR43124:SF3">
    <property type="entry name" value="CHLORAMPHENICOL EFFLUX PUMP RV0191"/>
    <property type="match status" value="1"/>
</dbReference>
<dbReference type="GO" id="GO:0005886">
    <property type="term" value="C:plasma membrane"/>
    <property type="evidence" value="ECO:0007669"/>
    <property type="project" value="UniProtKB-SubCell"/>
</dbReference>
<feature type="transmembrane region" description="Helical" evidence="6">
    <location>
        <begin position="246"/>
        <end position="265"/>
    </location>
</feature>
<dbReference type="PROSITE" id="PS50850">
    <property type="entry name" value="MFS"/>
    <property type="match status" value="1"/>
</dbReference>
<evidence type="ECO:0000256" key="1">
    <source>
        <dbReference type="ARBA" id="ARBA00004651"/>
    </source>
</evidence>
<organism evidence="8 9">
    <name type="scientific">Kribbella italica</name>
    <dbReference type="NCBI Taxonomy" id="1540520"/>
    <lineage>
        <taxon>Bacteria</taxon>
        <taxon>Bacillati</taxon>
        <taxon>Actinomycetota</taxon>
        <taxon>Actinomycetes</taxon>
        <taxon>Propionibacteriales</taxon>
        <taxon>Kribbellaceae</taxon>
        <taxon>Kribbella</taxon>
    </lineage>
</organism>
<feature type="transmembrane region" description="Helical" evidence="6">
    <location>
        <begin position="331"/>
        <end position="349"/>
    </location>
</feature>
<keyword evidence="4 6" id="KW-1133">Transmembrane helix</keyword>
<keyword evidence="5 6" id="KW-0472">Membrane</keyword>
<dbReference type="SUPFAM" id="SSF103473">
    <property type="entry name" value="MFS general substrate transporter"/>
    <property type="match status" value="1"/>
</dbReference>